<dbReference type="Gene3D" id="3.40.50.620">
    <property type="entry name" value="HUPs"/>
    <property type="match status" value="1"/>
</dbReference>
<protein>
    <submittedName>
        <fullName evidence="1">ATP-dependent sacrificial sulfur transferase LarE</fullName>
    </submittedName>
</protein>
<sequence length="279" mass="30843">MSEAYEKYETLKTILQEMGSVLVAFSGGVDSTFLLRVAHDLLGEKAAAFTATSPTYPETEFFESVALAREIGAKQVVVESNELDIPGFAENPRNRCYHCKKALFQLAGEKAAELGLAWMADGSNVDDLADYRPGRQAIQELGVRSPLLEAGLGKDDIRLLSRELGLPTWNKQPFACLSSRFPYGTEITPERLRQVGCCEEFLKREGFTTYRVRYHGETARIELGETEMPKLLDPEMRRKIATVFKGAGFTYVALDLEGYRTGSMNLGTGDQGPGTGKSF</sequence>
<dbReference type="NCBIfam" id="TIGR00268">
    <property type="entry name" value="ATP-dependent sacrificial sulfur transferase LarE"/>
    <property type="match status" value="1"/>
</dbReference>
<name>A0ABX7Q477_9BACT</name>
<dbReference type="PIRSF" id="PIRSF006661">
    <property type="entry name" value="PP-lp_UCP006661"/>
    <property type="match status" value="1"/>
</dbReference>
<accession>A0ABX7Q477</accession>
<dbReference type="InterPro" id="IPR014729">
    <property type="entry name" value="Rossmann-like_a/b/a_fold"/>
</dbReference>
<dbReference type="InterPro" id="IPR052188">
    <property type="entry name" value="Ni-pincer_cofactor_biosynth"/>
</dbReference>
<dbReference type="RefSeq" id="WP_207164040.1">
    <property type="nucleotide sequence ID" value="NZ_CP071382.1"/>
</dbReference>
<dbReference type="EMBL" id="CP071382">
    <property type="protein sequence ID" value="QSV46256.1"/>
    <property type="molecule type" value="Genomic_DNA"/>
</dbReference>
<dbReference type="InterPro" id="IPR005232">
    <property type="entry name" value="LarE"/>
</dbReference>
<evidence type="ECO:0000313" key="2">
    <source>
        <dbReference type="Proteomes" id="UP000663651"/>
    </source>
</evidence>
<dbReference type="SUPFAM" id="SSF52402">
    <property type="entry name" value="Adenine nucleotide alpha hydrolases-like"/>
    <property type="match status" value="1"/>
</dbReference>
<reference evidence="1 2" key="1">
    <citation type="submission" date="2021-03" db="EMBL/GenBank/DDBJ databases">
        <title>Geobacter metallireducens gen. nov. sp. nov., a microorganism capable of coupling the complete oxidation of organic compounds to the reduction of iron and other metals.</title>
        <authorList>
            <person name="Li Y."/>
        </authorList>
    </citation>
    <scope>NUCLEOTIDE SEQUENCE [LARGE SCALE GENOMIC DNA]</scope>
    <source>
        <strain evidence="1 2">Jerry-YX</strain>
    </source>
</reference>
<gene>
    <name evidence="1" type="primary">larE</name>
    <name evidence="1" type="ORF">JZM60_02970</name>
</gene>
<evidence type="ECO:0000313" key="1">
    <source>
        <dbReference type="EMBL" id="QSV46256.1"/>
    </source>
</evidence>
<dbReference type="CDD" id="cd01990">
    <property type="entry name" value="LarE-like"/>
    <property type="match status" value="1"/>
</dbReference>
<dbReference type="PANTHER" id="PTHR43169">
    <property type="entry name" value="EXSB FAMILY PROTEIN"/>
    <property type="match status" value="1"/>
</dbReference>
<dbReference type="PANTHER" id="PTHR43169:SF2">
    <property type="entry name" value="NAD_GMP SYNTHASE DOMAIN-CONTAINING PROTEIN"/>
    <property type="match status" value="1"/>
</dbReference>
<organism evidence="1 2">
    <name type="scientific">Geobacter benzoatilyticus</name>
    <dbReference type="NCBI Taxonomy" id="2815309"/>
    <lineage>
        <taxon>Bacteria</taxon>
        <taxon>Pseudomonadati</taxon>
        <taxon>Thermodesulfobacteriota</taxon>
        <taxon>Desulfuromonadia</taxon>
        <taxon>Geobacterales</taxon>
        <taxon>Geobacteraceae</taxon>
        <taxon>Geobacter</taxon>
    </lineage>
</organism>
<dbReference type="Proteomes" id="UP000663651">
    <property type="component" value="Chromosome"/>
</dbReference>
<proteinExistence type="predicted"/>
<dbReference type="GO" id="GO:0016740">
    <property type="term" value="F:transferase activity"/>
    <property type="evidence" value="ECO:0007669"/>
    <property type="project" value="UniProtKB-KW"/>
</dbReference>
<keyword evidence="1" id="KW-0808">Transferase</keyword>
<keyword evidence="2" id="KW-1185">Reference proteome</keyword>